<feature type="compositionally biased region" description="Pro residues" evidence="1">
    <location>
        <begin position="1"/>
        <end position="10"/>
    </location>
</feature>
<protein>
    <submittedName>
        <fullName evidence="2">Uncharacterized protein</fullName>
    </submittedName>
</protein>
<reference evidence="3" key="1">
    <citation type="submission" date="2016-06" db="EMBL/GenBank/DDBJ databases">
        <authorList>
            <person name="Varghese N."/>
            <person name="Submissions Spin"/>
        </authorList>
    </citation>
    <scope>NUCLEOTIDE SEQUENCE [LARGE SCALE GENOMIC DNA]</scope>
    <source>
        <strain evidence="3">DSM 45794</strain>
    </source>
</reference>
<evidence type="ECO:0000256" key="1">
    <source>
        <dbReference type="SAM" id="MobiDB-lite"/>
    </source>
</evidence>
<feature type="compositionally biased region" description="Pro residues" evidence="1">
    <location>
        <begin position="158"/>
        <end position="167"/>
    </location>
</feature>
<feature type="region of interest" description="Disordered" evidence="1">
    <location>
        <begin position="1"/>
        <end position="212"/>
    </location>
</feature>
<accession>A0A1A9BK33</accession>
<proteinExistence type="predicted"/>
<dbReference type="EMBL" id="FLRH01000005">
    <property type="protein sequence ID" value="SBT69314.1"/>
    <property type="molecule type" value="Genomic_DNA"/>
</dbReference>
<sequence length="274" mass="28559">MPAPAHPPRPPHLDLPLRRRHPPPTAARHGEHPTHPGITDLTTATVAEAFHGITDTAPRPRCPLTRDTPPCILGPRATSVTPPSPAAGPRSRHPPAAGRAGRTRCAEASHRRQGGTPVTGNRPGPTPRSLDRQRAAAATGGSALNVSTRHQPRCHPGRPAPTRPPPATSFGMTCGTFRGTTCGTTSGSSRRDRCPSRPGRPPWPPGQLSRGSELCRQGRLPACQPPRPPPLSRPLAALAAAEQPGPVPLRAVPANPRCGSAAANARRAPFAGTA</sequence>
<organism evidence="2 3">
    <name type="scientific">Micromonospora sediminicola</name>
    <dbReference type="NCBI Taxonomy" id="946078"/>
    <lineage>
        <taxon>Bacteria</taxon>
        <taxon>Bacillati</taxon>
        <taxon>Actinomycetota</taxon>
        <taxon>Actinomycetes</taxon>
        <taxon>Micromonosporales</taxon>
        <taxon>Micromonosporaceae</taxon>
        <taxon>Micromonospora</taxon>
    </lineage>
</organism>
<dbReference type="AlphaFoldDB" id="A0A1A9BK33"/>
<gene>
    <name evidence="2" type="ORF">GA0070622_6439</name>
</gene>
<feature type="compositionally biased region" description="Low complexity" evidence="1">
    <location>
        <begin position="173"/>
        <end position="188"/>
    </location>
</feature>
<dbReference type="STRING" id="946078.GA0070622_6439"/>
<name>A0A1A9BK33_9ACTN</name>
<evidence type="ECO:0000313" key="2">
    <source>
        <dbReference type="EMBL" id="SBT69314.1"/>
    </source>
</evidence>
<keyword evidence="3" id="KW-1185">Reference proteome</keyword>
<evidence type="ECO:0000313" key="3">
    <source>
        <dbReference type="Proteomes" id="UP000199558"/>
    </source>
</evidence>
<dbReference type="Proteomes" id="UP000199558">
    <property type="component" value="Unassembled WGS sequence"/>
</dbReference>